<dbReference type="InterPro" id="IPR036928">
    <property type="entry name" value="AS_sf"/>
</dbReference>
<gene>
    <name evidence="3" type="ORF">CAL24_04260</name>
</gene>
<dbReference type="InterPro" id="IPR000120">
    <property type="entry name" value="Amidase"/>
</dbReference>
<sequence>MDELVESARQWARARRLPLEAGDVPDLVEAVADLAAAVAEEAAGLDPTQATVPFGQQLRALAPQAWPDAPPPATDDGRDSATQVHASLAQIERAPPGRLAWVDIDAAGVLAEAGLRDAERRDGRVRGPLHGMPVGIKDMFDWQGHACGWGSPLRRDCAAAAADATIVARLRAAGAVVLGTQHMAEFAMSPTGWNAAYGPGRNPWDTARASGGSSSGAAMSVAAGHVPLAIGSDTGGSVRLPAALCGLTGLKPSQHRISMAGAMPLSPSLDCIGPLAHTAELCGQAYRAMAGADGADLACLDAAISVGTLPRRIRLAVPQWRDGDPLSAGMRGALDEAVRVWRDAGVECVPVASPYALLQRAGQLASVLLAVEAAAMHQRWLRERGGQYGRQVRRRIARGLLVPGVDYCDALRLRGPFLRRYLREVQGDADAVLLPTTPDVAPPVEDAQSGDQARLERDFALLSAWTRGINYLGLPALTVPVGLGAGGLPLGMQLVGPPLGEDRVLALGRLFQQLTSWHLRRPAASNDPAGTIHEEETT</sequence>
<evidence type="ECO:0000259" key="2">
    <source>
        <dbReference type="Pfam" id="PF01425"/>
    </source>
</evidence>
<dbReference type="PANTHER" id="PTHR11895">
    <property type="entry name" value="TRANSAMIDASE"/>
    <property type="match status" value="1"/>
</dbReference>
<organism evidence="3 4">
    <name type="scientific">Bordetella genomosp. 2</name>
    <dbReference type="NCBI Taxonomy" id="1983456"/>
    <lineage>
        <taxon>Bacteria</taxon>
        <taxon>Pseudomonadati</taxon>
        <taxon>Pseudomonadota</taxon>
        <taxon>Betaproteobacteria</taxon>
        <taxon>Burkholderiales</taxon>
        <taxon>Alcaligenaceae</taxon>
        <taxon>Bordetella</taxon>
    </lineage>
</organism>
<comment type="caution">
    <text evidence="3">The sequence shown here is derived from an EMBL/GenBank/DDBJ whole genome shotgun (WGS) entry which is preliminary data.</text>
</comment>
<keyword evidence="4" id="KW-1185">Reference proteome</keyword>
<name>A0A261VYH0_9BORD</name>
<dbReference type="InterPro" id="IPR023631">
    <property type="entry name" value="Amidase_dom"/>
</dbReference>
<evidence type="ECO:0000256" key="1">
    <source>
        <dbReference type="SAM" id="MobiDB-lite"/>
    </source>
</evidence>
<dbReference type="Gene3D" id="3.90.1300.10">
    <property type="entry name" value="Amidase signature (AS) domain"/>
    <property type="match status" value="1"/>
</dbReference>
<feature type="domain" description="Amidase" evidence="2">
    <location>
        <begin position="84"/>
        <end position="505"/>
    </location>
</feature>
<dbReference type="Pfam" id="PF01425">
    <property type="entry name" value="Amidase"/>
    <property type="match status" value="1"/>
</dbReference>
<dbReference type="PANTHER" id="PTHR11895:SF176">
    <property type="entry name" value="AMIDASE AMID-RELATED"/>
    <property type="match status" value="1"/>
</dbReference>
<dbReference type="AlphaFoldDB" id="A0A261VYH0"/>
<accession>A0A261VYH0</accession>
<dbReference type="EMBL" id="NEVT01000003">
    <property type="protein sequence ID" value="OZI79158.1"/>
    <property type="molecule type" value="Genomic_DNA"/>
</dbReference>
<dbReference type="Proteomes" id="UP000215633">
    <property type="component" value="Unassembled WGS sequence"/>
</dbReference>
<evidence type="ECO:0000313" key="3">
    <source>
        <dbReference type="EMBL" id="OZI79158.1"/>
    </source>
</evidence>
<dbReference type="SUPFAM" id="SSF75304">
    <property type="entry name" value="Amidase signature (AS) enzymes"/>
    <property type="match status" value="1"/>
</dbReference>
<evidence type="ECO:0000313" key="4">
    <source>
        <dbReference type="Proteomes" id="UP000215633"/>
    </source>
</evidence>
<dbReference type="RefSeq" id="WP_094805813.1">
    <property type="nucleotide sequence ID" value="NZ_NEVT01000003.1"/>
</dbReference>
<reference evidence="4" key="1">
    <citation type="submission" date="2017-05" db="EMBL/GenBank/DDBJ databases">
        <title>Complete and WGS of Bordetella genogroups.</title>
        <authorList>
            <person name="Spilker T."/>
            <person name="Lipuma J."/>
        </authorList>
    </citation>
    <scope>NUCLEOTIDE SEQUENCE [LARGE SCALE GENOMIC DNA]</scope>
    <source>
        <strain evidence="4">AU8256</strain>
    </source>
</reference>
<dbReference type="GO" id="GO:0003824">
    <property type="term" value="F:catalytic activity"/>
    <property type="evidence" value="ECO:0007669"/>
    <property type="project" value="InterPro"/>
</dbReference>
<feature type="region of interest" description="Disordered" evidence="1">
    <location>
        <begin position="64"/>
        <end position="83"/>
    </location>
</feature>
<protein>
    <submittedName>
        <fullName evidence="3">Amidase</fullName>
    </submittedName>
</protein>
<proteinExistence type="predicted"/>